<dbReference type="GO" id="GO:0000949">
    <property type="term" value="P:aromatic amino acid family catabolic process to alcohol via Ehrlich pathway"/>
    <property type="evidence" value="ECO:0007669"/>
    <property type="project" value="TreeGrafter"/>
</dbReference>
<dbReference type="PANTHER" id="PTHR43452">
    <property type="entry name" value="PYRUVATE DECARBOXYLASE"/>
    <property type="match status" value="1"/>
</dbReference>
<dbReference type="OrthoDB" id="308383at2759"/>
<dbReference type="InterPro" id="IPR012110">
    <property type="entry name" value="PDC/IPDC-like"/>
</dbReference>
<protein>
    <recommendedName>
        <fullName evidence="5">Pyruvate decarboxylase</fullName>
        <ecNumber evidence="4">4.1.1.1</ecNumber>
    </recommendedName>
</protein>
<keyword evidence="7" id="KW-0210">Decarboxylase</keyword>
<comment type="cofactor">
    <cofactor evidence="2">
        <name>thiamine diphosphate</name>
        <dbReference type="ChEBI" id="CHEBI:58937"/>
    </cofactor>
</comment>
<dbReference type="InterPro" id="IPR012001">
    <property type="entry name" value="Thiamin_PyroP_enz_TPP-bd_dom"/>
</dbReference>
<dbReference type="AlphaFoldDB" id="A0A9N9ZDR7"/>
<evidence type="ECO:0000259" key="14">
    <source>
        <dbReference type="Pfam" id="PF02775"/>
    </source>
</evidence>
<comment type="cofactor">
    <cofactor evidence="11">
        <name>Mg(2+)</name>
        <dbReference type="ChEBI" id="CHEBI:18420"/>
    </cofactor>
    <text evidence="11">Binds 1 Mg(2+) per subunit.</text>
</comment>
<dbReference type="FunFam" id="3.40.50.970:FF:000019">
    <property type="entry name" value="Pyruvate decarboxylase isozyme"/>
    <property type="match status" value="1"/>
</dbReference>
<evidence type="ECO:0000256" key="12">
    <source>
        <dbReference type="RuleBase" id="RU362132"/>
    </source>
</evidence>
<dbReference type="GO" id="GO:0004737">
    <property type="term" value="F:pyruvate decarboxylase activity"/>
    <property type="evidence" value="ECO:0007669"/>
    <property type="project" value="UniProtKB-EC"/>
</dbReference>
<sequence>MSESQIPVGEYLFRRIASLGIKHIFGVPGDFNLTILDHIYSVPELTWLGCCNELNAAYAADGYTRIRELPGVLLTTYGVGELSAINGVAGAYAEHAGMIHIVGMTSRQVQQKRPLIHHTFEPNMDHTIYMQMSAPVRKTHALLVNEETLTADIDRAIEECVKSRLPVYIFIPMDVPSILVPASALDKKLELDVVNNVGTESKILDKVLHALEKAKNPAILADVLTIRHGGRDLVRELADLTQFPTYSCPLSKGIIDEDKPYYMGVYSGKVSFPGVREALESSDLIINTGTLQTDSNTGGFTRNIPVERLILLEHDSCVVLGEKFPNMHFLPILRRLVKELRSKASRYGLPAPAPSHKLIPPQLRSDRTGPLIQDFVWQRIGRSLQPNDARAITSTFWSAIGFSIGACLGACVAAREMEHPGRVILVVGDGSLQIAVQEIGTYIRFGFKPIIFLVNNNGYSIERAIRGAELSYNDINSSWDHQQLLSLFGARPDTGVSSFSTQCHTVEELEDVLENKSLANCERICLVELFFSPFDYPWRLATQVTNTLGRPLEKQDKFD</sequence>
<evidence type="ECO:0000256" key="7">
    <source>
        <dbReference type="ARBA" id="ARBA00022793"/>
    </source>
</evidence>
<dbReference type="SUPFAM" id="SSF52467">
    <property type="entry name" value="DHS-like NAD/FAD-binding domain"/>
    <property type="match status" value="1"/>
</dbReference>
<dbReference type="Pfam" id="PF00205">
    <property type="entry name" value="TPP_enzyme_M"/>
    <property type="match status" value="1"/>
</dbReference>
<dbReference type="InterPro" id="IPR029061">
    <property type="entry name" value="THDP-binding"/>
</dbReference>
<dbReference type="Pfam" id="PF02776">
    <property type="entry name" value="TPP_enzyme_N"/>
    <property type="match status" value="1"/>
</dbReference>
<dbReference type="SUPFAM" id="SSF52518">
    <property type="entry name" value="Thiamin diphosphate-binding fold (THDP-binding)"/>
    <property type="match status" value="2"/>
</dbReference>
<evidence type="ECO:0000256" key="6">
    <source>
        <dbReference type="ARBA" id="ARBA00022723"/>
    </source>
</evidence>
<keyword evidence="9 12" id="KW-0786">Thiamine pyrophosphate</keyword>
<dbReference type="FunFam" id="3.40.50.970:FF:000024">
    <property type="entry name" value="Pyruvate decarboxylase isozyme"/>
    <property type="match status" value="1"/>
</dbReference>
<evidence type="ECO:0000256" key="3">
    <source>
        <dbReference type="ARBA" id="ARBA00007812"/>
    </source>
</evidence>
<evidence type="ECO:0000256" key="11">
    <source>
        <dbReference type="PIRSR" id="PIRSR036565-2"/>
    </source>
</evidence>
<reference evidence="16" key="1">
    <citation type="submission" date="2021-10" db="EMBL/GenBank/DDBJ databases">
        <authorList>
            <person name="Piombo E."/>
        </authorList>
    </citation>
    <scope>NUCLEOTIDE SEQUENCE</scope>
</reference>
<dbReference type="Proteomes" id="UP000775872">
    <property type="component" value="Unassembled WGS sequence"/>
</dbReference>
<keyword evidence="10" id="KW-0456">Lyase</keyword>
<comment type="caution">
    <text evidence="16">The sequence shown here is derived from an EMBL/GenBank/DDBJ whole genome shotgun (WGS) entry which is preliminary data.</text>
</comment>
<dbReference type="PANTHER" id="PTHR43452:SF3">
    <property type="entry name" value="TRANSAMINATED AMINO ACID DECARBOXYLASE"/>
    <property type="match status" value="1"/>
</dbReference>
<gene>
    <name evidence="16" type="ORF">CSOL1703_00016489</name>
</gene>
<comment type="similarity">
    <text evidence="3 12">Belongs to the TPP enzyme family.</text>
</comment>
<evidence type="ECO:0000259" key="15">
    <source>
        <dbReference type="Pfam" id="PF02776"/>
    </source>
</evidence>
<feature type="domain" description="Thiamine pyrophosphate enzyme central" evidence="13">
    <location>
        <begin position="204"/>
        <end position="316"/>
    </location>
</feature>
<comment type="catalytic activity">
    <reaction evidence="1">
        <text>a 2-oxocarboxylate + H(+) = an aldehyde + CO2</text>
        <dbReference type="Rhea" id="RHEA:11628"/>
        <dbReference type="ChEBI" id="CHEBI:15378"/>
        <dbReference type="ChEBI" id="CHEBI:16526"/>
        <dbReference type="ChEBI" id="CHEBI:17478"/>
        <dbReference type="ChEBI" id="CHEBI:35179"/>
        <dbReference type="EC" id="4.1.1.1"/>
    </reaction>
</comment>
<evidence type="ECO:0000256" key="5">
    <source>
        <dbReference type="ARBA" id="ARBA00014422"/>
    </source>
</evidence>
<dbReference type="InterPro" id="IPR011766">
    <property type="entry name" value="TPP_enzyme_TPP-bd"/>
</dbReference>
<evidence type="ECO:0000256" key="1">
    <source>
        <dbReference type="ARBA" id="ARBA00001041"/>
    </source>
</evidence>
<organism evidence="16 17">
    <name type="scientific">Clonostachys solani</name>
    <dbReference type="NCBI Taxonomy" id="160281"/>
    <lineage>
        <taxon>Eukaryota</taxon>
        <taxon>Fungi</taxon>
        <taxon>Dikarya</taxon>
        <taxon>Ascomycota</taxon>
        <taxon>Pezizomycotina</taxon>
        <taxon>Sordariomycetes</taxon>
        <taxon>Hypocreomycetidae</taxon>
        <taxon>Hypocreales</taxon>
        <taxon>Bionectriaceae</taxon>
        <taxon>Clonostachys</taxon>
    </lineage>
</organism>
<dbReference type="Gene3D" id="3.40.50.970">
    <property type="match status" value="2"/>
</dbReference>
<dbReference type="EMBL" id="CABFOC020000050">
    <property type="protein sequence ID" value="CAH0054420.1"/>
    <property type="molecule type" value="Genomic_DNA"/>
</dbReference>
<keyword evidence="8 11" id="KW-0460">Magnesium</keyword>
<evidence type="ECO:0000313" key="17">
    <source>
        <dbReference type="Proteomes" id="UP000775872"/>
    </source>
</evidence>
<dbReference type="PIRSF" id="PIRSF036565">
    <property type="entry name" value="Pyruvt_ip_decrb"/>
    <property type="match status" value="1"/>
</dbReference>
<dbReference type="GO" id="GO:0030976">
    <property type="term" value="F:thiamine pyrophosphate binding"/>
    <property type="evidence" value="ECO:0007669"/>
    <property type="project" value="InterPro"/>
</dbReference>
<accession>A0A9N9ZDR7</accession>
<proteinExistence type="inferred from homology"/>
<evidence type="ECO:0000256" key="9">
    <source>
        <dbReference type="ARBA" id="ARBA00023052"/>
    </source>
</evidence>
<evidence type="ECO:0000256" key="2">
    <source>
        <dbReference type="ARBA" id="ARBA00001964"/>
    </source>
</evidence>
<evidence type="ECO:0000313" key="16">
    <source>
        <dbReference type="EMBL" id="CAH0054420.1"/>
    </source>
</evidence>
<dbReference type="CDD" id="cd07038">
    <property type="entry name" value="TPP_PYR_PDC_IPDC_like"/>
    <property type="match status" value="1"/>
</dbReference>
<dbReference type="GO" id="GO:0005634">
    <property type="term" value="C:nucleus"/>
    <property type="evidence" value="ECO:0007669"/>
    <property type="project" value="TreeGrafter"/>
</dbReference>
<dbReference type="CDD" id="cd02005">
    <property type="entry name" value="TPP_PDC_IPDC"/>
    <property type="match status" value="1"/>
</dbReference>
<feature type="binding site" evidence="11">
    <location>
        <position position="429"/>
    </location>
    <ligand>
        <name>Mg(2+)</name>
        <dbReference type="ChEBI" id="CHEBI:18420"/>
    </ligand>
</feature>
<name>A0A9N9ZDR7_9HYPO</name>
<evidence type="ECO:0000259" key="13">
    <source>
        <dbReference type="Pfam" id="PF00205"/>
    </source>
</evidence>
<dbReference type="Pfam" id="PF02775">
    <property type="entry name" value="TPP_enzyme_C"/>
    <property type="match status" value="1"/>
</dbReference>
<evidence type="ECO:0000256" key="8">
    <source>
        <dbReference type="ARBA" id="ARBA00022842"/>
    </source>
</evidence>
<dbReference type="InterPro" id="IPR047213">
    <property type="entry name" value="TPP_PYR_PDC_IPDC-like"/>
</dbReference>
<feature type="domain" description="Thiamine pyrophosphate enzyme N-terminal TPP-binding" evidence="15">
    <location>
        <begin position="8"/>
        <end position="126"/>
    </location>
</feature>
<dbReference type="InterPro" id="IPR012000">
    <property type="entry name" value="Thiamin_PyroP_enz_cen_dom"/>
</dbReference>
<dbReference type="InterPro" id="IPR047214">
    <property type="entry name" value="TPP_PDC_IPDC"/>
</dbReference>
<keyword evidence="17" id="KW-1185">Reference proteome</keyword>
<feature type="binding site" evidence="11">
    <location>
        <position position="456"/>
    </location>
    <ligand>
        <name>Mg(2+)</name>
        <dbReference type="ChEBI" id="CHEBI:18420"/>
    </ligand>
</feature>
<keyword evidence="6 11" id="KW-0479">Metal-binding</keyword>
<dbReference type="EC" id="4.1.1.1" evidence="4"/>
<evidence type="ECO:0000256" key="4">
    <source>
        <dbReference type="ARBA" id="ARBA00013202"/>
    </source>
</evidence>
<dbReference type="GO" id="GO:0005829">
    <property type="term" value="C:cytosol"/>
    <property type="evidence" value="ECO:0007669"/>
    <property type="project" value="TreeGrafter"/>
</dbReference>
<feature type="binding site" evidence="11">
    <location>
        <position position="458"/>
    </location>
    <ligand>
        <name>Mg(2+)</name>
        <dbReference type="ChEBI" id="CHEBI:18420"/>
    </ligand>
</feature>
<dbReference type="GO" id="GO:0000287">
    <property type="term" value="F:magnesium ion binding"/>
    <property type="evidence" value="ECO:0007669"/>
    <property type="project" value="InterPro"/>
</dbReference>
<evidence type="ECO:0000256" key="10">
    <source>
        <dbReference type="ARBA" id="ARBA00023239"/>
    </source>
</evidence>
<dbReference type="InterPro" id="IPR029035">
    <property type="entry name" value="DHS-like_NAD/FAD-binding_dom"/>
</dbReference>
<dbReference type="Gene3D" id="3.40.50.1220">
    <property type="entry name" value="TPP-binding domain"/>
    <property type="match status" value="1"/>
</dbReference>
<feature type="domain" description="Thiamine pyrophosphate enzyme TPP-binding" evidence="14">
    <location>
        <begin position="388"/>
        <end position="494"/>
    </location>
</feature>